<evidence type="ECO:0000313" key="2">
    <source>
        <dbReference type="Proteomes" id="UP001303046"/>
    </source>
</evidence>
<sequence length="101" mass="11320">MLYRPCNGTKKEDGGFPGTREAGGFGIPTVSTKISGCYGYAIYGCNLSQHKEKPTINQCTEPRTSGFLFLLNFLILDWKPTTQALLKLRRLSEDFEFLIAH</sequence>
<dbReference type="EMBL" id="JAVFWL010000002">
    <property type="protein sequence ID" value="KAK6738224.1"/>
    <property type="molecule type" value="Genomic_DNA"/>
</dbReference>
<keyword evidence="2" id="KW-1185">Reference proteome</keyword>
<evidence type="ECO:0000313" key="1">
    <source>
        <dbReference type="EMBL" id="KAK6738224.1"/>
    </source>
</evidence>
<dbReference type="Proteomes" id="UP001303046">
    <property type="component" value="Unassembled WGS sequence"/>
</dbReference>
<protein>
    <submittedName>
        <fullName evidence="1">Uncharacterized protein</fullName>
    </submittedName>
</protein>
<name>A0ABR1CIY4_NECAM</name>
<comment type="caution">
    <text evidence="1">The sequence shown here is derived from an EMBL/GenBank/DDBJ whole genome shotgun (WGS) entry which is preliminary data.</text>
</comment>
<reference evidence="1 2" key="1">
    <citation type="submission" date="2023-08" db="EMBL/GenBank/DDBJ databases">
        <title>A Necator americanus chromosomal reference genome.</title>
        <authorList>
            <person name="Ilik V."/>
            <person name="Petrzelkova K.J."/>
            <person name="Pardy F."/>
            <person name="Fuh T."/>
            <person name="Niatou-Singa F.S."/>
            <person name="Gouil Q."/>
            <person name="Baker L."/>
            <person name="Ritchie M.E."/>
            <person name="Jex A.R."/>
            <person name="Gazzola D."/>
            <person name="Li H."/>
            <person name="Toshio Fujiwara R."/>
            <person name="Zhan B."/>
            <person name="Aroian R.V."/>
            <person name="Pafco B."/>
            <person name="Schwarz E.M."/>
        </authorList>
    </citation>
    <scope>NUCLEOTIDE SEQUENCE [LARGE SCALE GENOMIC DNA]</scope>
    <source>
        <strain evidence="1 2">Aroian</strain>
        <tissue evidence="1">Whole animal</tissue>
    </source>
</reference>
<gene>
    <name evidence="1" type="primary">Necator_chrII.g8166</name>
    <name evidence="1" type="ORF">RB195_020372</name>
</gene>
<accession>A0ABR1CIY4</accession>
<proteinExistence type="predicted"/>
<organism evidence="1 2">
    <name type="scientific">Necator americanus</name>
    <name type="common">Human hookworm</name>
    <dbReference type="NCBI Taxonomy" id="51031"/>
    <lineage>
        <taxon>Eukaryota</taxon>
        <taxon>Metazoa</taxon>
        <taxon>Ecdysozoa</taxon>
        <taxon>Nematoda</taxon>
        <taxon>Chromadorea</taxon>
        <taxon>Rhabditida</taxon>
        <taxon>Rhabditina</taxon>
        <taxon>Rhabditomorpha</taxon>
        <taxon>Strongyloidea</taxon>
        <taxon>Ancylostomatidae</taxon>
        <taxon>Bunostominae</taxon>
        <taxon>Necator</taxon>
    </lineage>
</organism>